<evidence type="ECO:0000313" key="2">
    <source>
        <dbReference type="Proteomes" id="UP001356427"/>
    </source>
</evidence>
<dbReference type="AlphaFoldDB" id="A0AAN8QKB6"/>
<gene>
    <name evidence="1" type="ORF">J4Q44_G00279340</name>
</gene>
<accession>A0AAN8QKB6</accession>
<sequence>MLKECMLSNNMASVEEIKEIDVEIRKVIADAAQFAMSDPEPPLDGLCNHIFANEPPIEVCGTNPWVKLKSVS</sequence>
<keyword evidence="2" id="KW-1185">Reference proteome</keyword>
<dbReference type="Gene3D" id="3.40.50.970">
    <property type="match status" value="1"/>
</dbReference>
<organism evidence="1 2">
    <name type="scientific">Coregonus suidteri</name>
    <dbReference type="NCBI Taxonomy" id="861788"/>
    <lineage>
        <taxon>Eukaryota</taxon>
        <taxon>Metazoa</taxon>
        <taxon>Chordata</taxon>
        <taxon>Craniata</taxon>
        <taxon>Vertebrata</taxon>
        <taxon>Euteleostomi</taxon>
        <taxon>Actinopterygii</taxon>
        <taxon>Neopterygii</taxon>
        <taxon>Teleostei</taxon>
        <taxon>Protacanthopterygii</taxon>
        <taxon>Salmoniformes</taxon>
        <taxon>Salmonidae</taxon>
        <taxon>Coregoninae</taxon>
        <taxon>Coregonus</taxon>
    </lineage>
</organism>
<evidence type="ECO:0000313" key="1">
    <source>
        <dbReference type="EMBL" id="KAK6301881.1"/>
    </source>
</evidence>
<reference evidence="1 2" key="1">
    <citation type="submission" date="2021-04" db="EMBL/GenBank/DDBJ databases">
        <authorList>
            <person name="De Guttry C."/>
            <person name="Zahm M."/>
            <person name="Klopp C."/>
            <person name="Cabau C."/>
            <person name="Louis A."/>
            <person name="Berthelot C."/>
            <person name="Parey E."/>
            <person name="Roest Crollius H."/>
            <person name="Montfort J."/>
            <person name="Robinson-Rechavi M."/>
            <person name="Bucao C."/>
            <person name="Bouchez O."/>
            <person name="Gislard M."/>
            <person name="Lluch J."/>
            <person name="Milhes M."/>
            <person name="Lampietro C."/>
            <person name="Lopez Roques C."/>
            <person name="Donnadieu C."/>
            <person name="Braasch I."/>
            <person name="Desvignes T."/>
            <person name="Postlethwait J."/>
            <person name="Bobe J."/>
            <person name="Wedekind C."/>
            <person name="Guiguen Y."/>
        </authorList>
    </citation>
    <scope>NUCLEOTIDE SEQUENCE [LARGE SCALE GENOMIC DNA]</scope>
    <source>
        <strain evidence="1">Cs_M1</strain>
        <tissue evidence="1">Blood</tissue>
    </source>
</reference>
<dbReference type="SUPFAM" id="SSF52518">
    <property type="entry name" value="Thiamin diphosphate-binding fold (THDP-binding)"/>
    <property type="match status" value="1"/>
</dbReference>
<dbReference type="Proteomes" id="UP001356427">
    <property type="component" value="Unassembled WGS sequence"/>
</dbReference>
<protein>
    <submittedName>
        <fullName evidence="1">Uncharacterized protein</fullName>
    </submittedName>
</protein>
<proteinExistence type="predicted"/>
<dbReference type="EMBL" id="JAGTTL010000026">
    <property type="protein sequence ID" value="KAK6301881.1"/>
    <property type="molecule type" value="Genomic_DNA"/>
</dbReference>
<comment type="caution">
    <text evidence="1">The sequence shown here is derived from an EMBL/GenBank/DDBJ whole genome shotgun (WGS) entry which is preliminary data.</text>
</comment>
<name>A0AAN8QKB6_9TELE</name>
<dbReference type="InterPro" id="IPR029061">
    <property type="entry name" value="THDP-binding"/>
</dbReference>